<keyword evidence="1" id="KW-0175">Coiled coil</keyword>
<dbReference type="Proteomes" id="UP001189429">
    <property type="component" value="Unassembled WGS sequence"/>
</dbReference>
<evidence type="ECO:0008006" key="5">
    <source>
        <dbReference type="Google" id="ProtNLM"/>
    </source>
</evidence>
<sequence>MALFSAPFECFVCAALLVCMGHCARDMESVSSLASLESEVKHLDEASESVVEATASGRIIARHMLERASPAPQPPGQSVEELLEILPDQCSDAKAQNRLTRMLDFGKSDYQVQVNELANKCKDLQSSQKQAKKITEKINQNAEKLSAANLEYEEFLIHLQDMETDIKQKGELVENMDKAMKGGR</sequence>
<keyword evidence="2" id="KW-0732">Signal</keyword>
<comment type="caution">
    <text evidence="3">The sequence shown here is derived from an EMBL/GenBank/DDBJ whole genome shotgun (WGS) entry which is preliminary data.</text>
</comment>
<accession>A0ABN9TNQ6</accession>
<protein>
    <recommendedName>
        <fullName evidence="5">Biogenesis of lysosome-related organelles complex 1 subunit 5</fullName>
    </recommendedName>
</protein>
<dbReference type="EMBL" id="CAUYUJ010014849">
    <property type="protein sequence ID" value="CAK0846819.1"/>
    <property type="molecule type" value="Genomic_DNA"/>
</dbReference>
<evidence type="ECO:0000256" key="1">
    <source>
        <dbReference type="SAM" id="Coils"/>
    </source>
</evidence>
<name>A0ABN9TNQ6_9DINO</name>
<proteinExistence type="predicted"/>
<gene>
    <name evidence="3" type="ORF">PCOR1329_LOCUS40219</name>
</gene>
<feature type="coiled-coil region" evidence="1">
    <location>
        <begin position="107"/>
        <end position="144"/>
    </location>
</feature>
<feature type="signal peptide" evidence="2">
    <location>
        <begin position="1"/>
        <end position="23"/>
    </location>
</feature>
<evidence type="ECO:0000256" key="2">
    <source>
        <dbReference type="SAM" id="SignalP"/>
    </source>
</evidence>
<evidence type="ECO:0000313" key="3">
    <source>
        <dbReference type="EMBL" id="CAK0846819.1"/>
    </source>
</evidence>
<reference evidence="3" key="1">
    <citation type="submission" date="2023-10" db="EMBL/GenBank/DDBJ databases">
        <authorList>
            <person name="Chen Y."/>
            <person name="Shah S."/>
            <person name="Dougan E. K."/>
            <person name="Thang M."/>
            <person name="Chan C."/>
        </authorList>
    </citation>
    <scope>NUCLEOTIDE SEQUENCE [LARGE SCALE GENOMIC DNA]</scope>
</reference>
<feature type="chain" id="PRO_5046060873" description="Biogenesis of lysosome-related organelles complex 1 subunit 5" evidence="2">
    <location>
        <begin position="24"/>
        <end position="184"/>
    </location>
</feature>
<organism evidence="3 4">
    <name type="scientific">Prorocentrum cordatum</name>
    <dbReference type="NCBI Taxonomy" id="2364126"/>
    <lineage>
        <taxon>Eukaryota</taxon>
        <taxon>Sar</taxon>
        <taxon>Alveolata</taxon>
        <taxon>Dinophyceae</taxon>
        <taxon>Prorocentrales</taxon>
        <taxon>Prorocentraceae</taxon>
        <taxon>Prorocentrum</taxon>
    </lineage>
</organism>
<keyword evidence="4" id="KW-1185">Reference proteome</keyword>
<evidence type="ECO:0000313" key="4">
    <source>
        <dbReference type="Proteomes" id="UP001189429"/>
    </source>
</evidence>